<dbReference type="GO" id="GO:0005516">
    <property type="term" value="F:calmodulin binding"/>
    <property type="evidence" value="ECO:0007669"/>
    <property type="project" value="TreeGrafter"/>
</dbReference>
<evidence type="ECO:0000313" key="5">
    <source>
        <dbReference type="WBParaSite" id="SBAD_0000526201-mRNA-1"/>
    </source>
</evidence>
<evidence type="ECO:0000313" key="4">
    <source>
        <dbReference type="Proteomes" id="UP000270296"/>
    </source>
</evidence>
<feature type="region of interest" description="Disordered" evidence="1">
    <location>
        <begin position="206"/>
        <end position="240"/>
    </location>
</feature>
<dbReference type="CDD" id="cd12100">
    <property type="entry name" value="DD_CABYR_SP17"/>
    <property type="match status" value="1"/>
</dbReference>
<dbReference type="Pfam" id="PF02197">
    <property type="entry name" value="RIIa"/>
    <property type="match status" value="1"/>
</dbReference>
<dbReference type="InterPro" id="IPR000048">
    <property type="entry name" value="IQ_motif_EF-hand-BS"/>
</dbReference>
<dbReference type="PANTHER" id="PTHR10699">
    <property type="entry name" value="NEUROMODULIN"/>
    <property type="match status" value="1"/>
</dbReference>
<dbReference type="InterPro" id="IPR047579">
    <property type="entry name" value="DD_CABYR_SP17"/>
</dbReference>
<name>A0A183IN56_9BILA</name>
<dbReference type="SUPFAM" id="SSF47391">
    <property type="entry name" value="Dimerization-anchoring domain of cAMP-dependent PK regulatory subunit"/>
    <property type="match status" value="1"/>
</dbReference>
<feature type="region of interest" description="Disordered" evidence="1">
    <location>
        <begin position="249"/>
        <end position="268"/>
    </location>
</feature>
<proteinExistence type="predicted"/>
<feature type="compositionally biased region" description="Polar residues" evidence="1">
    <location>
        <begin position="166"/>
        <end position="178"/>
    </location>
</feature>
<reference evidence="5" key="1">
    <citation type="submission" date="2016-06" db="UniProtKB">
        <authorList>
            <consortium name="WormBaseParasite"/>
        </authorList>
    </citation>
    <scope>IDENTIFICATION</scope>
</reference>
<evidence type="ECO:0000313" key="3">
    <source>
        <dbReference type="EMBL" id="VDP06130.1"/>
    </source>
</evidence>
<dbReference type="Pfam" id="PF00612">
    <property type="entry name" value="IQ"/>
    <property type="match status" value="1"/>
</dbReference>
<protein>
    <submittedName>
        <fullName evidence="5">RIIa domain-containing protein</fullName>
    </submittedName>
</protein>
<dbReference type="AlphaFoldDB" id="A0A183IN56"/>
<dbReference type="WBParaSite" id="SBAD_0000526201-mRNA-1">
    <property type="protein sequence ID" value="SBAD_0000526201-mRNA-1"/>
    <property type="gene ID" value="SBAD_0000526201"/>
</dbReference>
<evidence type="ECO:0000256" key="1">
    <source>
        <dbReference type="SAM" id="MobiDB-lite"/>
    </source>
</evidence>
<dbReference type="Proteomes" id="UP000270296">
    <property type="component" value="Unassembled WGS sequence"/>
</dbReference>
<feature type="compositionally biased region" description="Polar residues" evidence="1">
    <location>
        <begin position="215"/>
        <end position="224"/>
    </location>
</feature>
<keyword evidence="4" id="KW-1185">Reference proteome</keyword>
<organism evidence="5">
    <name type="scientific">Soboliphyme baturini</name>
    <dbReference type="NCBI Taxonomy" id="241478"/>
    <lineage>
        <taxon>Eukaryota</taxon>
        <taxon>Metazoa</taxon>
        <taxon>Ecdysozoa</taxon>
        <taxon>Nematoda</taxon>
        <taxon>Enoplea</taxon>
        <taxon>Dorylaimia</taxon>
        <taxon>Dioctophymatida</taxon>
        <taxon>Dioctophymatoidea</taxon>
        <taxon>Soboliphymatidae</taxon>
        <taxon>Soboliphyme</taxon>
    </lineage>
</organism>
<sequence length="268" mass="28877">MSEKSEQRGSSQFPVPNGFRNLLEALAREVLRSQPTDIYAFSSIYLQHLVKFRDEYHVNPIDDKDLYDHFKTAFFKEVCSLNLVQSAMLNSIFGAKNQPNISGGSGGFGPGDKVQPKDDSSHGSGEEKIMHISKLTHPEEKTAEVGAKGSHDSMAASLKQQHPAPSLSTAVADNSSANHPLASPDEAAALIQAGVRGFLTRKHLEEEGVHISRPKSPNLTNSSHSNHKTDGPNGQQPAAFTDKIGAIGNHHIASEKLSANVGQQPATE</sequence>
<dbReference type="SMART" id="SM00394">
    <property type="entry name" value="RIIa"/>
    <property type="match status" value="1"/>
</dbReference>
<dbReference type="EMBL" id="UZAM01008724">
    <property type="protein sequence ID" value="VDP06130.1"/>
    <property type="molecule type" value="Genomic_DNA"/>
</dbReference>
<feature type="domain" description="RIIa" evidence="2">
    <location>
        <begin position="17"/>
        <end position="54"/>
    </location>
</feature>
<dbReference type="PROSITE" id="PS50096">
    <property type="entry name" value="IQ"/>
    <property type="match status" value="1"/>
</dbReference>
<accession>A0A183IN56</accession>
<evidence type="ECO:0000259" key="2">
    <source>
        <dbReference type="SMART" id="SM00394"/>
    </source>
</evidence>
<dbReference type="OrthoDB" id="252964at2759"/>
<gene>
    <name evidence="3" type="ORF">SBAD_LOCUS5052</name>
</gene>
<feature type="region of interest" description="Disordered" evidence="1">
    <location>
        <begin position="103"/>
        <end position="182"/>
    </location>
</feature>
<dbReference type="InterPro" id="IPR003117">
    <property type="entry name" value="cAMP_dep_PK_reg_su_I/II_a/b"/>
</dbReference>
<dbReference type="PANTHER" id="PTHR10699:SF11">
    <property type="entry name" value="IGLOO, ISOFORM A"/>
    <property type="match status" value="1"/>
</dbReference>
<reference evidence="3 4" key="2">
    <citation type="submission" date="2018-11" db="EMBL/GenBank/DDBJ databases">
        <authorList>
            <consortium name="Pathogen Informatics"/>
        </authorList>
    </citation>
    <scope>NUCLEOTIDE SEQUENCE [LARGE SCALE GENOMIC DNA]</scope>
</reference>
<dbReference type="Gene3D" id="1.20.890.10">
    <property type="entry name" value="cAMP-dependent protein kinase regulatory subunit, dimerization-anchoring domain"/>
    <property type="match status" value="1"/>
</dbReference>
<feature type="compositionally biased region" description="Basic and acidic residues" evidence="1">
    <location>
        <begin position="114"/>
        <end position="143"/>
    </location>
</feature>